<accession>A0ABT1C2F9</accession>
<evidence type="ECO:0000313" key="4">
    <source>
        <dbReference type="Proteomes" id="UP001205906"/>
    </source>
</evidence>
<protein>
    <submittedName>
        <fullName evidence="3">Uncharacterized protein</fullName>
    </submittedName>
</protein>
<name>A0ABT1C2F9_9HYPH</name>
<evidence type="ECO:0000256" key="2">
    <source>
        <dbReference type="SAM" id="MobiDB-lite"/>
    </source>
</evidence>
<keyword evidence="1" id="KW-0175">Coiled coil</keyword>
<dbReference type="RefSeq" id="WP_252815026.1">
    <property type="nucleotide sequence ID" value="NZ_JAMXQS010000001.1"/>
</dbReference>
<comment type="caution">
    <text evidence="3">The sequence shown here is derived from an EMBL/GenBank/DDBJ whole genome shotgun (WGS) entry which is preliminary data.</text>
</comment>
<proteinExistence type="predicted"/>
<organism evidence="3 4">
    <name type="scientific">Mesorhizobium liriopis</name>
    <dbReference type="NCBI Taxonomy" id="2953882"/>
    <lineage>
        <taxon>Bacteria</taxon>
        <taxon>Pseudomonadati</taxon>
        <taxon>Pseudomonadota</taxon>
        <taxon>Alphaproteobacteria</taxon>
        <taxon>Hyphomicrobiales</taxon>
        <taxon>Phyllobacteriaceae</taxon>
        <taxon>Mesorhizobium</taxon>
    </lineage>
</organism>
<sequence>MALKSWRRGKREKEEQSFEAALEALDVSETTTEAPVPPSSPRANRLDFDELIDLLKTEATDRAATTRTVPLPPLVPRALTSAKPAASKPVPPRKADAAKVYVPPEQRKMEEAREQQELARLFADAREALAGTGMARADEPPAELLHRLAAEIEAHRARIAELEAELEKVSDERDTAQLMLPDPMAHLESQRSAAERYGLKPGELQAAWRRLERSDTSELEWAVVDALGQGGIAAWPGGGVEDVAGLIIAQIARAELAEAGFGDAAFAEPKGSRKIPSGWTLVPDADHVTVEMARAWMDCEDPSFRARFRALLAAAPSPDEERG</sequence>
<keyword evidence="4" id="KW-1185">Reference proteome</keyword>
<evidence type="ECO:0000256" key="1">
    <source>
        <dbReference type="SAM" id="Coils"/>
    </source>
</evidence>
<feature type="compositionally biased region" description="Basic residues" evidence="2">
    <location>
        <begin position="1"/>
        <end position="10"/>
    </location>
</feature>
<gene>
    <name evidence="3" type="ORF">NGM99_00155</name>
</gene>
<evidence type="ECO:0000313" key="3">
    <source>
        <dbReference type="EMBL" id="MCO6048201.1"/>
    </source>
</evidence>
<dbReference type="Proteomes" id="UP001205906">
    <property type="component" value="Unassembled WGS sequence"/>
</dbReference>
<feature type="coiled-coil region" evidence="1">
    <location>
        <begin position="145"/>
        <end position="179"/>
    </location>
</feature>
<feature type="region of interest" description="Disordered" evidence="2">
    <location>
        <begin position="1"/>
        <end position="45"/>
    </location>
</feature>
<reference evidence="3 4" key="1">
    <citation type="submission" date="2022-06" db="EMBL/GenBank/DDBJ databases">
        <title>Mesorhizobium sp. strain RP14 Genome sequencing and assembly.</title>
        <authorList>
            <person name="Kim I."/>
        </authorList>
    </citation>
    <scope>NUCLEOTIDE SEQUENCE [LARGE SCALE GENOMIC DNA]</scope>
    <source>
        <strain evidence="4">RP14(2022)</strain>
    </source>
</reference>
<dbReference type="EMBL" id="JAMXQS010000001">
    <property type="protein sequence ID" value="MCO6048201.1"/>
    <property type="molecule type" value="Genomic_DNA"/>
</dbReference>